<proteinExistence type="predicted"/>
<evidence type="ECO:0000256" key="6">
    <source>
        <dbReference type="ARBA" id="ARBA00022833"/>
    </source>
</evidence>
<dbReference type="GO" id="GO:0008168">
    <property type="term" value="F:methyltransferase activity"/>
    <property type="evidence" value="ECO:0007669"/>
    <property type="project" value="UniProtKB-KW"/>
</dbReference>
<evidence type="ECO:0000256" key="4">
    <source>
        <dbReference type="ARBA" id="ARBA00022723"/>
    </source>
</evidence>
<feature type="domain" description="HTH araC/xylS-type" evidence="12">
    <location>
        <begin position="85"/>
        <end position="183"/>
    </location>
</feature>
<dbReference type="PRINTS" id="PR00032">
    <property type="entry name" value="HTHARAC"/>
</dbReference>
<evidence type="ECO:0000256" key="7">
    <source>
        <dbReference type="ARBA" id="ARBA00023015"/>
    </source>
</evidence>
<dbReference type="GO" id="GO:0032259">
    <property type="term" value="P:methylation"/>
    <property type="evidence" value="ECO:0007669"/>
    <property type="project" value="UniProtKB-KW"/>
</dbReference>
<keyword evidence="10" id="KW-0804">Transcription</keyword>
<dbReference type="RefSeq" id="WP_131011805.1">
    <property type="nucleotide sequence ID" value="NZ_SIRE01000003.1"/>
</dbReference>
<dbReference type="InterPro" id="IPR035451">
    <property type="entry name" value="Ada-like_dom_sf"/>
</dbReference>
<comment type="cofactor">
    <cofactor evidence="1">
        <name>Zn(2+)</name>
        <dbReference type="ChEBI" id="CHEBI:29105"/>
    </cofactor>
</comment>
<keyword evidence="7" id="KW-0805">Transcription regulation</keyword>
<keyword evidence="2 13" id="KW-0489">Methyltransferase</keyword>
<dbReference type="InterPro" id="IPR009057">
    <property type="entry name" value="Homeodomain-like_sf"/>
</dbReference>
<protein>
    <submittedName>
        <fullName evidence="13">Methylphosphotriester-DNA--protein-cysteine methyltransferase family protein</fullName>
    </submittedName>
</protein>
<dbReference type="GO" id="GO:0043565">
    <property type="term" value="F:sequence-specific DNA binding"/>
    <property type="evidence" value="ECO:0007669"/>
    <property type="project" value="InterPro"/>
</dbReference>
<evidence type="ECO:0000256" key="8">
    <source>
        <dbReference type="ARBA" id="ARBA00023125"/>
    </source>
</evidence>
<accession>A0A4Q9DYV5</accession>
<dbReference type="Gene3D" id="3.40.10.10">
    <property type="entry name" value="DNA Methylphosphotriester Repair Domain"/>
    <property type="match status" value="1"/>
</dbReference>
<dbReference type="PROSITE" id="PS00041">
    <property type="entry name" value="HTH_ARAC_FAMILY_1"/>
    <property type="match status" value="1"/>
</dbReference>
<keyword evidence="8" id="KW-0238">DNA-binding</keyword>
<keyword evidence="6" id="KW-0862">Zinc</keyword>
<dbReference type="EMBL" id="SIRE01000003">
    <property type="protein sequence ID" value="TBL81093.1"/>
    <property type="molecule type" value="Genomic_DNA"/>
</dbReference>
<dbReference type="SMART" id="SM00342">
    <property type="entry name" value="HTH_ARAC"/>
    <property type="match status" value="1"/>
</dbReference>
<evidence type="ECO:0000256" key="10">
    <source>
        <dbReference type="ARBA" id="ARBA00023163"/>
    </source>
</evidence>
<evidence type="ECO:0000259" key="12">
    <source>
        <dbReference type="PROSITE" id="PS01124"/>
    </source>
</evidence>
<evidence type="ECO:0000313" key="13">
    <source>
        <dbReference type="EMBL" id="TBL81093.1"/>
    </source>
</evidence>
<dbReference type="Pfam" id="PF12833">
    <property type="entry name" value="HTH_18"/>
    <property type="match status" value="1"/>
</dbReference>
<dbReference type="SUPFAM" id="SSF57884">
    <property type="entry name" value="Ada DNA repair protein, N-terminal domain (N-Ada 10)"/>
    <property type="match status" value="1"/>
</dbReference>
<dbReference type="PROSITE" id="PS01124">
    <property type="entry name" value="HTH_ARAC_FAMILY_2"/>
    <property type="match status" value="1"/>
</dbReference>
<dbReference type="InterPro" id="IPR018060">
    <property type="entry name" value="HTH_AraC"/>
</dbReference>
<keyword evidence="14" id="KW-1185">Reference proteome</keyword>
<evidence type="ECO:0000256" key="1">
    <source>
        <dbReference type="ARBA" id="ARBA00001947"/>
    </source>
</evidence>
<dbReference type="GO" id="GO:0008270">
    <property type="term" value="F:zinc ion binding"/>
    <property type="evidence" value="ECO:0007669"/>
    <property type="project" value="InterPro"/>
</dbReference>
<dbReference type="InterPro" id="IPR020449">
    <property type="entry name" value="Tscrpt_reg_AraC-type_HTH"/>
</dbReference>
<dbReference type="PIRSF" id="PIRSF000408">
    <property type="entry name" value="Alkyltransferas_AdaA"/>
    <property type="match status" value="1"/>
</dbReference>
<evidence type="ECO:0000256" key="9">
    <source>
        <dbReference type="ARBA" id="ARBA00023159"/>
    </source>
</evidence>
<dbReference type="InterPro" id="IPR018062">
    <property type="entry name" value="HTH_AraC-typ_CS"/>
</dbReference>
<dbReference type="PANTHER" id="PTHR43280">
    <property type="entry name" value="ARAC-FAMILY TRANSCRIPTIONAL REGULATOR"/>
    <property type="match status" value="1"/>
</dbReference>
<gene>
    <name evidence="13" type="ORF">EYB31_03085</name>
</gene>
<dbReference type="InterPro" id="IPR016220">
    <property type="entry name" value="Me-P-triester_DNA_alkyl-Trfase"/>
</dbReference>
<sequence>MNDKDQLTEEKWQAIINNDAAYDGKFIYAVKSTHIFCKPSCKSRAPKKEHVRIFYNAGEAQAANYRPCKRCKPTGERQPDYEWVAQITQYIDSHYSSALSLEKLALECHGSPYHLQRTFKRIQGVTPVEYVQQRRIGKAKELLRETEEAVTDIALHVGIPNTSYFITLFKKKTGQTPAHYRQNRARPFESQEEA</sequence>
<evidence type="ECO:0000256" key="3">
    <source>
        <dbReference type="ARBA" id="ARBA00022679"/>
    </source>
</evidence>
<dbReference type="OrthoDB" id="9802228at2"/>
<dbReference type="AlphaFoldDB" id="A0A4Q9DYV5"/>
<organism evidence="13 14">
    <name type="scientific">Paenibacillus thalictri</name>
    <dbReference type="NCBI Taxonomy" id="2527873"/>
    <lineage>
        <taxon>Bacteria</taxon>
        <taxon>Bacillati</taxon>
        <taxon>Bacillota</taxon>
        <taxon>Bacilli</taxon>
        <taxon>Bacillales</taxon>
        <taxon>Paenibacillaceae</taxon>
        <taxon>Paenibacillus</taxon>
    </lineage>
</organism>
<evidence type="ECO:0000256" key="11">
    <source>
        <dbReference type="ARBA" id="ARBA00023204"/>
    </source>
</evidence>
<dbReference type="PANTHER" id="PTHR43280:SF28">
    <property type="entry name" value="HTH-TYPE TRANSCRIPTIONAL ACTIVATOR RHAS"/>
    <property type="match status" value="1"/>
</dbReference>
<keyword evidence="5" id="KW-0227">DNA damage</keyword>
<dbReference type="Proteomes" id="UP000293142">
    <property type="component" value="Unassembled WGS sequence"/>
</dbReference>
<dbReference type="InterPro" id="IPR004026">
    <property type="entry name" value="Ada_DNA_repair_Zn-bd"/>
</dbReference>
<comment type="caution">
    <text evidence="13">The sequence shown here is derived from an EMBL/GenBank/DDBJ whole genome shotgun (WGS) entry which is preliminary data.</text>
</comment>
<evidence type="ECO:0000256" key="2">
    <source>
        <dbReference type="ARBA" id="ARBA00022603"/>
    </source>
</evidence>
<evidence type="ECO:0000256" key="5">
    <source>
        <dbReference type="ARBA" id="ARBA00022763"/>
    </source>
</evidence>
<keyword evidence="9" id="KW-0010">Activator</keyword>
<keyword evidence="11" id="KW-0234">DNA repair</keyword>
<evidence type="ECO:0000313" key="14">
    <source>
        <dbReference type="Proteomes" id="UP000293142"/>
    </source>
</evidence>
<reference evidence="13 14" key="1">
    <citation type="submission" date="2019-02" db="EMBL/GenBank/DDBJ databases">
        <title>Paenibacillus sp. nov., isolated from surface-sterilized tissue of Thalictrum simplex L.</title>
        <authorList>
            <person name="Tuo L."/>
        </authorList>
    </citation>
    <scope>NUCLEOTIDE SEQUENCE [LARGE SCALE GENOMIC DNA]</scope>
    <source>
        <strain evidence="13 14">N2SHLJ1</strain>
    </source>
</reference>
<dbReference type="GO" id="GO:0003700">
    <property type="term" value="F:DNA-binding transcription factor activity"/>
    <property type="evidence" value="ECO:0007669"/>
    <property type="project" value="InterPro"/>
</dbReference>
<dbReference type="SUPFAM" id="SSF46689">
    <property type="entry name" value="Homeodomain-like"/>
    <property type="match status" value="2"/>
</dbReference>
<dbReference type="Pfam" id="PF02805">
    <property type="entry name" value="Ada_Zn_binding"/>
    <property type="match status" value="1"/>
</dbReference>
<keyword evidence="3 13" id="KW-0808">Transferase</keyword>
<keyword evidence="4" id="KW-0479">Metal-binding</keyword>
<dbReference type="Gene3D" id="1.10.10.60">
    <property type="entry name" value="Homeodomain-like"/>
    <property type="match status" value="2"/>
</dbReference>
<name>A0A4Q9DYV5_9BACL</name>
<dbReference type="GO" id="GO:0006281">
    <property type="term" value="P:DNA repair"/>
    <property type="evidence" value="ECO:0007669"/>
    <property type="project" value="UniProtKB-KW"/>
</dbReference>